<proteinExistence type="predicted"/>
<dbReference type="Gene3D" id="1.10.260.40">
    <property type="entry name" value="lambda repressor-like DNA-binding domains"/>
    <property type="match status" value="1"/>
</dbReference>
<dbReference type="Gene3D" id="3.40.50.2300">
    <property type="match status" value="2"/>
</dbReference>
<dbReference type="PROSITE" id="PS50932">
    <property type="entry name" value="HTH_LACI_2"/>
    <property type="match status" value="1"/>
</dbReference>
<dbReference type="Pfam" id="PF00356">
    <property type="entry name" value="LacI"/>
    <property type="match status" value="1"/>
</dbReference>
<organism evidence="5 6">
    <name type="scientific">Serinibacter arcticus</name>
    <dbReference type="NCBI Taxonomy" id="1655435"/>
    <lineage>
        <taxon>Bacteria</taxon>
        <taxon>Bacillati</taxon>
        <taxon>Actinomycetota</taxon>
        <taxon>Actinomycetes</taxon>
        <taxon>Micrococcales</taxon>
        <taxon>Beutenbergiaceae</taxon>
        <taxon>Serinibacter</taxon>
    </lineage>
</organism>
<evidence type="ECO:0000313" key="5">
    <source>
        <dbReference type="EMBL" id="PWD51200.1"/>
    </source>
</evidence>
<evidence type="ECO:0000256" key="2">
    <source>
        <dbReference type="ARBA" id="ARBA00023125"/>
    </source>
</evidence>
<keyword evidence="6" id="KW-1185">Reference proteome</keyword>
<dbReference type="InterPro" id="IPR000843">
    <property type="entry name" value="HTH_LacI"/>
</dbReference>
<keyword evidence="3" id="KW-0804">Transcription</keyword>
<gene>
    <name evidence="5" type="ORF">C8046_11615</name>
</gene>
<dbReference type="Pfam" id="PF13377">
    <property type="entry name" value="Peripla_BP_3"/>
    <property type="match status" value="1"/>
</dbReference>
<dbReference type="SUPFAM" id="SSF47413">
    <property type="entry name" value="lambda repressor-like DNA-binding domains"/>
    <property type="match status" value="1"/>
</dbReference>
<dbReference type="InterPro" id="IPR028082">
    <property type="entry name" value="Peripla_BP_I"/>
</dbReference>
<dbReference type="GO" id="GO:0000976">
    <property type="term" value="F:transcription cis-regulatory region binding"/>
    <property type="evidence" value="ECO:0007669"/>
    <property type="project" value="TreeGrafter"/>
</dbReference>
<dbReference type="SUPFAM" id="SSF53822">
    <property type="entry name" value="Periplasmic binding protein-like I"/>
    <property type="match status" value="1"/>
</dbReference>
<evidence type="ECO:0000256" key="3">
    <source>
        <dbReference type="ARBA" id="ARBA00023163"/>
    </source>
</evidence>
<dbReference type="InterPro" id="IPR046335">
    <property type="entry name" value="LacI/GalR-like_sensor"/>
</dbReference>
<dbReference type="PROSITE" id="PS00356">
    <property type="entry name" value="HTH_LACI_1"/>
    <property type="match status" value="1"/>
</dbReference>
<dbReference type="PANTHER" id="PTHR30146">
    <property type="entry name" value="LACI-RELATED TRANSCRIPTIONAL REPRESSOR"/>
    <property type="match status" value="1"/>
</dbReference>
<dbReference type="Proteomes" id="UP000245166">
    <property type="component" value="Unassembled WGS sequence"/>
</dbReference>
<dbReference type="AlphaFoldDB" id="A0A2U1ZW82"/>
<reference evidence="5 6" key="1">
    <citation type="submission" date="2018-03" db="EMBL/GenBank/DDBJ databases">
        <title>Genome assembly of novel Miniimonas species PCH200.</title>
        <authorList>
            <person name="Thakur V."/>
            <person name="Kumar V."/>
            <person name="Singh D."/>
        </authorList>
    </citation>
    <scope>NUCLEOTIDE SEQUENCE [LARGE SCALE GENOMIC DNA]</scope>
    <source>
        <strain evidence="5 6">PCH200</strain>
    </source>
</reference>
<dbReference type="RefSeq" id="WP_109229581.1">
    <property type="nucleotide sequence ID" value="NZ_PYHR01000002.1"/>
</dbReference>
<evidence type="ECO:0000313" key="6">
    <source>
        <dbReference type="Proteomes" id="UP000245166"/>
    </source>
</evidence>
<keyword evidence="1" id="KW-0805">Transcription regulation</keyword>
<accession>A0A2U1ZW82</accession>
<dbReference type="OrthoDB" id="3227375at2"/>
<dbReference type="EMBL" id="PYHR01000002">
    <property type="protein sequence ID" value="PWD51200.1"/>
    <property type="molecule type" value="Genomic_DNA"/>
</dbReference>
<dbReference type="InterPro" id="IPR010982">
    <property type="entry name" value="Lambda_DNA-bd_dom_sf"/>
</dbReference>
<name>A0A2U1ZW82_9MICO</name>
<evidence type="ECO:0000259" key="4">
    <source>
        <dbReference type="PROSITE" id="PS50932"/>
    </source>
</evidence>
<sequence length="356" mass="37941">MSRQGAVRTEESGTRRPRLEDIAALAQVSPPTVSKVLNEHAGISAATRLRVQQAIDELGYVRRTPRAPRTPRPQRSIQVMLDRLGTPYAMEILAGISLEAEAQGVDMVVSRFQLEDPETGVLEPSEWAQRLSLAGRTGAIVVTADLSVEHAVQLAQKHLPVVAIDPMDVTGDSVVSIGSTNWAGGYSATEHLLGLGHRRIGVIAGPSGARVARERVHGFRAACESAGVAVDPRFVEHTGWDYASGLAVASEWLAGDDAPTAIFSACDLQALGVLEAARRAGVDVPGDLSVVAYDDTEAAQWAAPPLTAVRQPLHEMGRLALRDLLEVAARPGLRARHVEVATTLVVRDSTAAPRQI</sequence>
<protein>
    <submittedName>
        <fullName evidence="5">LacI family transcriptional regulator</fullName>
    </submittedName>
</protein>
<dbReference type="GO" id="GO:0003700">
    <property type="term" value="F:DNA-binding transcription factor activity"/>
    <property type="evidence" value="ECO:0007669"/>
    <property type="project" value="TreeGrafter"/>
</dbReference>
<feature type="domain" description="HTH lacI-type" evidence="4">
    <location>
        <begin position="17"/>
        <end position="70"/>
    </location>
</feature>
<evidence type="ECO:0000256" key="1">
    <source>
        <dbReference type="ARBA" id="ARBA00023015"/>
    </source>
</evidence>
<dbReference type="SMART" id="SM00354">
    <property type="entry name" value="HTH_LACI"/>
    <property type="match status" value="1"/>
</dbReference>
<dbReference type="PANTHER" id="PTHR30146:SF153">
    <property type="entry name" value="LACTOSE OPERON REPRESSOR"/>
    <property type="match status" value="1"/>
</dbReference>
<keyword evidence="2" id="KW-0238">DNA-binding</keyword>
<comment type="caution">
    <text evidence="5">The sequence shown here is derived from an EMBL/GenBank/DDBJ whole genome shotgun (WGS) entry which is preliminary data.</text>
</comment>
<dbReference type="CDD" id="cd01392">
    <property type="entry name" value="HTH_LacI"/>
    <property type="match status" value="1"/>
</dbReference>